<dbReference type="PANTHER" id="PTHR24249:SF372">
    <property type="entry name" value="G-PROTEIN COUPLED RECEPTORS FAMILY 1 PROFILE DOMAIN-CONTAINING PROTEIN"/>
    <property type="match status" value="1"/>
</dbReference>
<evidence type="ECO:0000256" key="10">
    <source>
        <dbReference type="SAM" id="Phobius"/>
    </source>
</evidence>
<evidence type="ECO:0000256" key="1">
    <source>
        <dbReference type="ARBA" id="ARBA00004651"/>
    </source>
</evidence>
<dbReference type="PROSITE" id="PS00237">
    <property type="entry name" value="G_PROTEIN_RECEP_F1_1"/>
    <property type="match status" value="1"/>
</dbReference>
<dbReference type="PANTHER" id="PTHR24249">
    <property type="entry name" value="HISTAMINE RECEPTOR-RELATED G-PROTEIN COUPLED RECEPTOR"/>
    <property type="match status" value="1"/>
</dbReference>
<keyword evidence="4 10" id="KW-1133">Transmembrane helix</keyword>
<evidence type="ECO:0000256" key="7">
    <source>
        <dbReference type="ARBA" id="ARBA00023170"/>
    </source>
</evidence>
<evidence type="ECO:0000256" key="9">
    <source>
        <dbReference type="RuleBase" id="RU000688"/>
    </source>
</evidence>
<evidence type="ECO:0000256" key="3">
    <source>
        <dbReference type="ARBA" id="ARBA00022692"/>
    </source>
</evidence>
<comment type="subcellular location">
    <subcellularLocation>
        <location evidence="1">Cell membrane</location>
        <topology evidence="1">Multi-pass membrane protein</topology>
    </subcellularLocation>
</comment>
<feature type="transmembrane region" description="Helical" evidence="10">
    <location>
        <begin position="236"/>
        <end position="264"/>
    </location>
</feature>
<keyword evidence="13" id="KW-1185">Reference proteome</keyword>
<dbReference type="Pfam" id="PF00001">
    <property type="entry name" value="7tm_1"/>
    <property type="match status" value="1"/>
</dbReference>
<feature type="transmembrane region" description="Helical" evidence="10">
    <location>
        <begin position="61"/>
        <end position="80"/>
    </location>
</feature>
<dbReference type="PROSITE" id="PS50262">
    <property type="entry name" value="G_PROTEIN_RECEP_F1_2"/>
    <property type="match status" value="1"/>
</dbReference>
<dbReference type="AlphaFoldDB" id="A0A9X0CL27"/>
<accession>A0A9X0CL27</accession>
<proteinExistence type="inferred from homology"/>
<dbReference type="PRINTS" id="PR00237">
    <property type="entry name" value="GPCRRHODOPSN"/>
</dbReference>
<keyword evidence="5 9" id="KW-0297">G-protein coupled receptor</keyword>
<sequence length="323" mass="36990">MAEHLHFNESSEEDFEMMGSMEEPPWVLAMGWLLSGLGIAGNCFIILLIASKKQLHRTTNWFLVSLSFADLGVSLSVFPGDFFCLPVEECQFVVLASFQWAFLFASVLNLCALTMDRYIAIAKPFIYVLFMSTKRVLAFICAAWILPFTFSFVPHAFIYNERHVDTMRRYTYFMLIVFEFIPPVSLVLVTAHMLYIARKHARETAAVVEQLRYNQPAASSGNAPQARRPNRARTSVIFITSIVLFFVLCYSVNIALSCCQIFYICDYPFGLETAQRLLLIANSAFNPFAYGFLKQDIKREVKQLLRVGVTETQRSSFQMEQQR</sequence>
<dbReference type="GO" id="GO:0005886">
    <property type="term" value="C:plasma membrane"/>
    <property type="evidence" value="ECO:0007669"/>
    <property type="project" value="UniProtKB-SubCell"/>
</dbReference>
<dbReference type="InterPro" id="IPR000276">
    <property type="entry name" value="GPCR_Rhodpsn"/>
</dbReference>
<evidence type="ECO:0000313" key="13">
    <source>
        <dbReference type="Proteomes" id="UP001163046"/>
    </source>
</evidence>
<comment type="caution">
    <text evidence="12">The sequence shown here is derived from an EMBL/GenBank/DDBJ whole genome shotgun (WGS) entry which is preliminary data.</text>
</comment>
<feature type="transmembrane region" description="Helical" evidence="10">
    <location>
        <begin position="26"/>
        <end position="49"/>
    </location>
</feature>
<evidence type="ECO:0000256" key="5">
    <source>
        <dbReference type="ARBA" id="ARBA00023040"/>
    </source>
</evidence>
<feature type="domain" description="G-protein coupled receptors family 1 profile" evidence="11">
    <location>
        <begin position="41"/>
        <end position="290"/>
    </location>
</feature>
<dbReference type="Proteomes" id="UP001163046">
    <property type="component" value="Unassembled WGS sequence"/>
</dbReference>
<evidence type="ECO:0000256" key="6">
    <source>
        <dbReference type="ARBA" id="ARBA00023136"/>
    </source>
</evidence>
<protein>
    <recommendedName>
        <fullName evidence="11">G-protein coupled receptors family 1 profile domain-containing protein</fullName>
    </recommendedName>
</protein>
<evidence type="ECO:0000256" key="8">
    <source>
        <dbReference type="ARBA" id="ARBA00023224"/>
    </source>
</evidence>
<dbReference type="GO" id="GO:0004930">
    <property type="term" value="F:G protein-coupled receptor activity"/>
    <property type="evidence" value="ECO:0007669"/>
    <property type="project" value="UniProtKB-KW"/>
</dbReference>
<keyword evidence="3 9" id="KW-0812">Transmembrane</keyword>
<keyword evidence="2" id="KW-1003">Cell membrane</keyword>
<evidence type="ECO:0000256" key="2">
    <source>
        <dbReference type="ARBA" id="ARBA00022475"/>
    </source>
</evidence>
<dbReference type="SMART" id="SM01381">
    <property type="entry name" value="7TM_GPCR_Srsx"/>
    <property type="match status" value="1"/>
</dbReference>
<dbReference type="EMBL" id="MU827306">
    <property type="protein sequence ID" value="KAJ7363322.1"/>
    <property type="molecule type" value="Genomic_DNA"/>
</dbReference>
<feature type="transmembrane region" description="Helical" evidence="10">
    <location>
        <begin position="170"/>
        <end position="195"/>
    </location>
</feature>
<comment type="similarity">
    <text evidence="9">Belongs to the G-protein coupled receptor 1 family.</text>
</comment>
<evidence type="ECO:0000256" key="4">
    <source>
        <dbReference type="ARBA" id="ARBA00022989"/>
    </source>
</evidence>
<dbReference type="InterPro" id="IPR050569">
    <property type="entry name" value="TAAR"/>
</dbReference>
<keyword evidence="6 10" id="KW-0472">Membrane</keyword>
<dbReference type="SUPFAM" id="SSF81321">
    <property type="entry name" value="Family A G protein-coupled receptor-like"/>
    <property type="match status" value="1"/>
</dbReference>
<dbReference type="CDD" id="cd00637">
    <property type="entry name" value="7tm_classA_rhodopsin-like"/>
    <property type="match status" value="1"/>
</dbReference>
<gene>
    <name evidence="12" type="ORF">OS493_011609</name>
</gene>
<evidence type="ECO:0000313" key="12">
    <source>
        <dbReference type="EMBL" id="KAJ7363322.1"/>
    </source>
</evidence>
<feature type="transmembrane region" description="Helical" evidence="10">
    <location>
        <begin position="92"/>
        <end position="115"/>
    </location>
</feature>
<keyword evidence="7 9" id="KW-0675">Receptor</keyword>
<evidence type="ECO:0000259" key="11">
    <source>
        <dbReference type="PROSITE" id="PS50262"/>
    </source>
</evidence>
<feature type="transmembrane region" description="Helical" evidence="10">
    <location>
        <begin position="276"/>
        <end position="293"/>
    </location>
</feature>
<organism evidence="12 13">
    <name type="scientific">Desmophyllum pertusum</name>
    <dbReference type="NCBI Taxonomy" id="174260"/>
    <lineage>
        <taxon>Eukaryota</taxon>
        <taxon>Metazoa</taxon>
        <taxon>Cnidaria</taxon>
        <taxon>Anthozoa</taxon>
        <taxon>Hexacorallia</taxon>
        <taxon>Scleractinia</taxon>
        <taxon>Caryophylliina</taxon>
        <taxon>Caryophylliidae</taxon>
        <taxon>Desmophyllum</taxon>
    </lineage>
</organism>
<name>A0A9X0CL27_9CNID</name>
<feature type="transmembrane region" description="Helical" evidence="10">
    <location>
        <begin position="136"/>
        <end position="158"/>
    </location>
</feature>
<dbReference type="OrthoDB" id="5967898at2759"/>
<dbReference type="InterPro" id="IPR017452">
    <property type="entry name" value="GPCR_Rhodpsn_7TM"/>
</dbReference>
<dbReference type="Gene3D" id="1.20.1070.10">
    <property type="entry name" value="Rhodopsin 7-helix transmembrane proteins"/>
    <property type="match status" value="1"/>
</dbReference>
<keyword evidence="8 9" id="KW-0807">Transducer</keyword>
<reference evidence="12" key="1">
    <citation type="submission" date="2023-01" db="EMBL/GenBank/DDBJ databases">
        <title>Genome assembly of the deep-sea coral Lophelia pertusa.</title>
        <authorList>
            <person name="Herrera S."/>
            <person name="Cordes E."/>
        </authorList>
    </citation>
    <scope>NUCLEOTIDE SEQUENCE</scope>
    <source>
        <strain evidence="12">USNM1676648</strain>
        <tissue evidence="12">Polyp</tissue>
    </source>
</reference>